<dbReference type="EMBL" id="CP017634">
    <property type="protein sequence ID" value="ATW24594.1"/>
    <property type="molecule type" value="Genomic_DNA"/>
</dbReference>
<proteinExistence type="inferred from homology"/>
<dbReference type="KEGG" id="fwa:DCMF_07175"/>
<dbReference type="Gene3D" id="3.10.180.10">
    <property type="entry name" value="2,3-Dihydroxybiphenyl 1,2-Dioxygenase, domain 1"/>
    <property type="match status" value="1"/>
</dbReference>
<dbReference type="InterPro" id="IPR051785">
    <property type="entry name" value="MMCE/EMCE_epimerase"/>
</dbReference>
<evidence type="ECO:0000256" key="1">
    <source>
        <dbReference type="ARBA" id="ARBA00009308"/>
    </source>
</evidence>
<dbReference type="InterPro" id="IPR017515">
    <property type="entry name" value="MeMalonyl-CoA_epimerase"/>
</dbReference>
<dbReference type="InterPro" id="IPR029068">
    <property type="entry name" value="Glyas_Bleomycin-R_OHBP_Dase"/>
</dbReference>
<reference evidence="4 5" key="1">
    <citation type="submission" date="2016-10" db="EMBL/GenBank/DDBJ databases">
        <title>Complete Genome Sequence of Peptococcaceae strain DCMF.</title>
        <authorList>
            <person name="Edwards R.J."/>
            <person name="Holland S.I."/>
            <person name="Deshpande N.P."/>
            <person name="Wong Y.K."/>
            <person name="Ertan H."/>
            <person name="Manefield M."/>
            <person name="Russell T.L."/>
            <person name="Lee M.J."/>
        </authorList>
    </citation>
    <scope>NUCLEOTIDE SEQUENCE [LARGE SCALE GENOMIC DNA]</scope>
    <source>
        <strain evidence="4 5">DCMF</strain>
    </source>
</reference>
<sequence>MRVEHIGIAVKDLTAVADQYQKLFPGIKIVPEPVADGSMKMAIAHFANIKIELMEPLKEDSPVGKFIAKNGEGIHHLAFLTDDMEASLANAAACDIRLVTEKPYIGAEGFLVAFLHPKDTHGVLSEFCQKPIS</sequence>
<evidence type="ECO:0000313" key="4">
    <source>
        <dbReference type="EMBL" id="ATW24594.1"/>
    </source>
</evidence>
<comment type="similarity">
    <text evidence="1">Belongs to the methylmalonyl-CoA epimerase family.</text>
</comment>
<dbReference type="AlphaFoldDB" id="A0A3G1KQ53"/>
<dbReference type="GO" id="GO:0046872">
    <property type="term" value="F:metal ion binding"/>
    <property type="evidence" value="ECO:0007669"/>
    <property type="project" value="UniProtKB-KW"/>
</dbReference>
<feature type="domain" description="VOC" evidence="3">
    <location>
        <begin position="2"/>
        <end position="130"/>
    </location>
</feature>
<keyword evidence="2" id="KW-0479">Metal-binding</keyword>
<organism evidence="4 5">
    <name type="scientific">Formimonas warabiya</name>
    <dbReference type="NCBI Taxonomy" id="1761012"/>
    <lineage>
        <taxon>Bacteria</taxon>
        <taxon>Bacillati</taxon>
        <taxon>Bacillota</taxon>
        <taxon>Clostridia</taxon>
        <taxon>Eubacteriales</taxon>
        <taxon>Peptococcaceae</taxon>
        <taxon>Candidatus Formimonas</taxon>
    </lineage>
</organism>
<dbReference type="GO" id="GO:0004493">
    <property type="term" value="F:methylmalonyl-CoA epimerase activity"/>
    <property type="evidence" value="ECO:0007669"/>
    <property type="project" value="TreeGrafter"/>
</dbReference>
<dbReference type="Proteomes" id="UP000323521">
    <property type="component" value="Chromosome"/>
</dbReference>
<evidence type="ECO:0000259" key="3">
    <source>
        <dbReference type="PROSITE" id="PS51819"/>
    </source>
</evidence>
<dbReference type="PANTHER" id="PTHR43048:SF3">
    <property type="entry name" value="METHYLMALONYL-COA EPIMERASE, MITOCHONDRIAL"/>
    <property type="match status" value="1"/>
</dbReference>
<evidence type="ECO:0000313" key="5">
    <source>
        <dbReference type="Proteomes" id="UP000323521"/>
    </source>
</evidence>
<protein>
    <submittedName>
        <fullName evidence="4">Methylmalonyl-CoA epimerase</fullName>
    </submittedName>
</protein>
<dbReference type="PANTHER" id="PTHR43048">
    <property type="entry name" value="METHYLMALONYL-COA EPIMERASE"/>
    <property type="match status" value="1"/>
</dbReference>
<dbReference type="SUPFAM" id="SSF54593">
    <property type="entry name" value="Glyoxalase/Bleomycin resistance protein/Dihydroxybiphenyl dioxygenase"/>
    <property type="match status" value="1"/>
</dbReference>
<dbReference type="CDD" id="cd07249">
    <property type="entry name" value="MMCE"/>
    <property type="match status" value="1"/>
</dbReference>
<dbReference type="OrthoDB" id="9788468at2"/>
<accession>A0A3G1KQ53</accession>
<name>A0A3G1KQ53_FORW1</name>
<evidence type="ECO:0000256" key="2">
    <source>
        <dbReference type="ARBA" id="ARBA00022723"/>
    </source>
</evidence>
<dbReference type="Pfam" id="PF13669">
    <property type="entry name" value="Glyoxalase_4"/>
    <property type="match status" value="1"/>
</dbReference>
<keyword evidence="5" id="KW-1185">Reference proteome</keyword>
<dbReference type="NCBIfam" id="TIGR03081">
    <property type="entry name" value="metmalonyl_epim"/>
    <property type="match status" value="1"/>
</dbReference>
<dbReference type="RefSeq" id="WP_148133797.1">
    <property type="nucleotide sequence ID" value="NZ_CP017634.1"/>
</dbReference>
<dbReference type="PROSITE" id="PS51819">
    <property type="entry name" value="VOC"/>
    <property type="match status" value="1"/>
</dbReference>
<gene>
    <name evidence="4" type="ORF">DCMF_07175</name>
</gene>
<dbReference type="InterPro" id="IPR037523">
    <property type="entry name" value="VOC_core"/>
</dbReference>
<dbReference type="GO" id="GO:0046491">
    <property type="term" value="P:L-methylmalonyl-CoA metabolic process"/>
    <property type="evidence" value="ECO:0007669"/>
    <property type="project" value="TreeGrafter"/>
</dbReference>